<reference evidence="2 3" key="1">
    <citation type="journal article" date="2020" name="ISME J.">
        <title>Comparative genomics reveals insights into cyanobacterial evolution and habitat adaptation.</title>
        <authorList>
            <person name="Chen M.Y."/>
            <person name="Teng W.K."/>
            <person name="Zhao L."/>
            <person name="Hu C.X."/>
            <person name="Zhou Y.K."/>
            <person name="Han B.P."/>
            <person name="Song L.R."/>
            <person name="Shu W.S."/>
        </authorList>
    </citation>
    <scope>NUCLEOTIDE SEQUENCE [LARGE SCALE GENOMIC DNA]</scope>
    <source>
        <strain evidence="2 3">FACHB-838</strain>
    </source>
</reference>
<dbReference type="CDD" id="cd06567">
    <property type="entry name" value="Peptidase_S41"/>
    <property type="match status" value="1"/>
</dbReference>
<keyword evidence="3" id="KW-1185">Reference proteome</keyword>
<gene>
    <name evidence="2" type="ORF">H6G97_36150</name>
</gene>
<name>A0ABR8DZA1_9NOSO</name>
<dbReference type="EMBL" id="JACJSI010000179">
    <property type="protein sequence ID" value="MBD2534619.1"/>
    <property type="molecule type" value="Genomic_DNA"/>
</dbReference>
<dbReference type="SUPFAM" id="SSF52096">
    <property type="entry name" value="ClpP/crotonase"/>
    <property type="match status" value="1"/>
</dbReference>
<dbReference type="PANTHER" id="PTHR32060:SF30">
    <property type="entry name" value="CARBOXY-TERMINAL PROCESSING PROTEASE CTPA"/>
    <property type="match status" value="1"/>
</dbReference>
<dbReference type="PANTHER" id="PTHR32060">
    <property type="entry name" value="TAIL-SPECIFIC PROTEASE"/>
    <property type="match status" value="1"/>
</dbReference>
<evidence type="ECO:0000313" key="2">
    <source>
        <dbReference type="EMBL" id="MBD2534619.1"/>
    </source>
</evidence>
<dbReference type="SMART" id="SM00245">
    <property type="entry name" value="TSPc"/>
    <property type="match status" value="1"/>
</dbReference>
<dbReference type="Gene3D" id="3.90.226.10">
    <property type="entry name" value="2-enoyl-CoA Hydratase, Chain A, domain 1"/>
    <property type="match status" value="1"/>
</dbReference>
<sequence length="424" mass="47116">MQRRVKISLIITALLVNILGCAAKKAISSSLSSPSSSSQFSTSHRSNEEVSLDWFTDSKLKSTDPISVQEAKLFVNNVYQTLEQNIFDPTFNKELRQQNFKALVAQVEAKPTWSRLNLTRLVNNQLEKLSISHVRVFDPIEGEQLFRLFSEPSVSKDKTTATVSTQIRGQLGILRVKSFVIPQITKVAVEQALAQLSQTKALLIDLRENGGGVQSSISYLIEYIIGPDKVISTEKTRLGMALKQPYIFRGYFDDSVKNVALAEIKLSKEKNYIEYRTRLEAQKDSRPYFILVDHRCGSACEVFAAAAQEHRTAKILGVRTSGSVLGGGVFKLRWQGFILLAPISQTFSPKGNTIEGKGVEPDISIPECKNNGNQCLEKAIKLILSYPQTTKYPIPTKSEKSAKSLQKTILNSEERVAVGQLSAQ</sequence>
<comment type="caution">
    <text evidence="2">The sequence shown here is derived from an EMBL/GenBank/DDBJ whole genome shotgun (WGS) entry which is preliminary data.</text>
</comment>
<dbReference type="Pfam" id="PF03572">
    <property type="entry name" value="Peptidase_S41"/>
    <property type="match status" value="1"/>
</dbReference>
<dbReference type="InterPro" id="IPR005151">
    <property type="entry name" value="Tail-specific_protease"/>
</dbReference>
<feature type="domain" description="Tail specific protease" evidence="1">
    <location>
        <begin position="141"/>
        <end position="366"/>
    </location>
</feature>
<evidence type="ECO:0000313" key="3">
    <source>
        <dbReference type="Proteomes" id="UP000623440"/>
    </source>
</evidence>
<evidence type="ECO:0000259" key="1">
    <source>
        <dbReference type="SMART" id="SM00245"/>
    </source>
</evidence>
<protein>
    <recommendedName>
        <fullName evidence="1">Tail specific protease domain-containing protein</fullName>
    </recommendedName>
</protein>
<dbReference type="Proteomes" id="UP000623440">
    <property type="component" value="Unassembled WGS sequence"/>
</dbReference>
<accession>A0ABR8DZA1</accession>
<organism evidence="2 3">
    <name type="scientific">Nostoc flagelliforme FACHB-838</name>
    <dbReference type="NCBI Taxonomy" id="2692904"/>
    <lineage>
        <taxon>Bacteria</taxon>
        <taxon>Bacillati</taxon>
        <taxon>Cyanobacteriota</taxon>
        <taxon>Cyanophyceae</taxon>
        <taxon>Nostocales</taxon>
        <taxon>Nostocaceae</taxon>
        <taxon>Nostoc</taxon>
    </lineage>
</organism>
<dbReference type="InterPro" id="IPR029045">
    <property type="entry name" value="ClpP/crotonase-like_dom_sf"/>
</dbReference>
<proteinExistence type="predicted"/>